<proteinExistence type="predicted"/>
<name>A0A6C0IVV1_9ZZZZ</name>
<reference evidence="1" key="1">
    <citation type="journal article" date="2020" name="Nature">
        <title>Giant virus diversity and host interactions through global metagenomics.</title>
        <authorList>
            <person name="Schulz F."/>
            <person name="Roux S."/>
            <person name="Paez-Espino D."/>
            <person name="Jungbluth S."/>
            <person name="Walsh D.A."/>
            <person name="Denef V.J."/>
            <person name="McMahon K.D."/>
            <person name="Konstantinidis K.T."/>
            <person name="Eloe-Fadrosh E.A."/>
            <person name="Kyrpides N.C."/>
            <person name="Woyke T."/>
        </authorList>
    </citation>
    <scope>NUCLEOTIDE SEQUENCE</scope>
    <source>
        <strain evidence="1">GVMAG-M-3300024302-11</strain>
    </source>
</reference>
<sequence>MDIIEYLYKLTLDNYISNDILSDNPLFETILINFMSKNISMITSDESKHKFILFLHYELDMRFYRKPSSDIIKQVNKNDKSRLRFEVIKLSSDIKKLHQSIIE</sequence>
<dbReference type="AlphaFoldDB" id="A0A6C0IVV1"/>
<evidence type="ECO:0000313" key="1">
    <source>
        <dbReference type="EMBL" id="QHT96536.1"/>
    </source>
</evidence>
<protein>
    <submittedName>
        <fullName evidence="1">Uncharacterized protein</fullName>
    </submittedName>
</protein>
<dbReference type="EMBL" id="MN740258">
    <property type="protein sequence ID" value="QHT96536.1"/>
    <property type="molecule type" value="Genomic_DNA"/>
</dbReference>
<accession>A0A6C0IVV1</accession>
<organism evidence="1">
    <name type="scientific">viral metagenome</name>
    <dbReference type="NCBI Taxonomy" id="1070528"/>
    <lineage>
        <taxon>unclassified sequences</taxon>
        <taxon>metagenomes</taxon>
        <taxon>organismal metagenomes</taxon>
    </lineage>
</organism>